<dbReference type="GeneID" id="28769543"/>
<dbReference type="RefSeq" id="XP_018029818.1">
    <property type="nucleotide sequence ID" value="XM_018186057.1"/>
</dbReference>
<evidence type="ECO:0000313" key="3">
    <source>
        <dbReference type="Proteomes" id="UP000077069"/>
    </source>
</evidence>
<name>A0A177BVM9_9PLEO</name>
<organism evidence="2 3">
    <name type="scientific">Paraphaeosphaeria sporulosa</name>
    <dbReference type="NCBI Taxonomy" id="1460663"/>
    <lineage>
        <taxon>Eukaryota</taxon>
        <taxon>Fungi</taxon>
        <taxon>Dikarya</taxon>
        <taxon>Ascomycota</taxon>
        <taxon>Pezizomycotina</taxon>
        <taxon>Dothideomycetes</taxon>
        <taxon>Pleosporomycetidae</taxon>
        <taxon>Pleosporales</taxon>
        <taxon>Massarineae</taxon>
        <taxon>Didymosphaeriaceae</taxon>
        <taxon>Paraphaeosphaeria</taxon>
    </lineage>
</organism>
<feature type="compositionally biased region" description="Polar residues" evidence="1">
    <location>
        <begin position="10"/>
        <end position="22"/>
    </location>
</feature>
<protein>
    <submittedName>
        <fullName evidence="2">Uncharacterized protein</fullName>
    </submittedName>
</protein>
<sequence>MGSVYHKRQQCSTVCEDQGNQRSGRRPTATRRSIDEHPSPAYSYFRRYPSLDRGRAGGGSDWTCILSWVSSKWLNSPSGGSHRRMLARPALDATTAAASALIIRKPAWYVPVPSAGRLPWSSRLLEPPWRPSALLPRCHFTMSITHRCTPLSFDKNRAILSLAGHVHLVHCGPLLLRLSSFYMR</sequence>
<dbReference type="EMBL" id="KV441562">
    <property type="protein sequence ID" value="OAF99452.1"/>
    <property type="molecule type" value="Genomic_DNA"/>
</dbReference>
<proteinExistence type="predicted"/>
<dbReference type="AlphaFoldDB" id="A0A177BVM9"/>
<feature type="region of interest" description="Disordered" evidence="1">
    <location>
        <begin position="1"/>
        <end position="37"/>
    </location>
</feature>
<evidence type="ECO:0000313" key="2">
    <source>
        <dbReference type="EMBL" id="OAF99452.1"/>
    </source>
</evidence>
<dbReference type="InParanoid" id="A0A177BVM9"/>
<dbReference type="Proteomes" id="UP000077069">
    <property type="component" value="Unassembled WGS sequence"/>
</dbReference>
<evidence type="ECO:0000256" key="1">
    <source>
        <dbReference type="SAM" id="MobiDB-lite"/>
    </source>
</evidence>
<gene>
    <name evidence="2" type="ORF">CC84DRAFT_403595</name>
</gene>
<accession>A0A177BVM9</accession>
<reference evidence="2 3" key="1">
    <citation type="submission" date="2016-05" db="EMBL/GenBank/DDBJ databases">
        <title>Comparative analysis of secretome profiles of manganese(II)-oxidizing ascomycete fungi.</title>
        <authorList>
            <consortium name="DOE Joint Genome Institute"/>
            <person name="Zeiner C.A."/>
            <person name="Purvine S.O."/>
            <person name="Zink E.M."/>
            <person name="Wu S."/>
            <person name="Pasa-Tolic L."/>
            <person name="Chaput D.L."/>
            <person name="Haridas S."/>
            <person name="Grigoriev I.V."/>
            <person name="Santelli C.M."/>
            <person name="Hansel C.M."/>
        </authorList>
    </citation>
    <scope>NUCLEOTIDE SEQUENCE [LARGE SCALE GENOMIC DNA]</scope>
    <source>
        <strain evidence="2 3">AP3s5-JAC2a</strain>
    </source>
</reference>
<keyword evidence="3" id="KW-1185">Reference proteome</keyword>